<comment type="similarity">
    <text evidence="5">Belongs to the peptidase T1B family.</text>
</comment>
<dbReference type="OrthoDB" id="268428at2759"/>
<dbReference type="PANTHER" id="PTHR32194">
    <property type="entry name" value="METALLOPROTEASE TLDD"/>
    <property type="match status" value="1"/>
</dbReference>
<keyword evidence="7" id="KW-1185">Reference proteome</keyword>
<dbReference type="EMBL" id="MCFD01000001">
    <property type="protein sequence ID" value="ORX74260.1"/>
    <property type="molecule type" value="Genomic_DNA"/>
</dbReference>
<evidence type="ECO:0000256" key="3">
    <source>
        <dbReference type="ARBA" id="ARBA00023242"/>
    </source>
</evidence>
<sequence>MEAQFAIAGKDFVVSVTDKNVVHSIVKMKHTQDKTWQLLPMTLMSVCGEPGDTDSYAEYIQGNAKLYSVRNARDLSVGETANFIRGELARALRSRNPFQVNLLVAGYDKEKKEAALYWIDYLAAMAKVPYGAHGYCSYFLYSVMDREYTEDITLEQALDIVKKCIAVIKTRFMIDLPDFTIKIIDQNGTREIEQSDL</sequence>
<dbReference type="InterPro" id="IPR029055">
    <property type="entry name" value="Ntn_hydrolases_N"/>
</dbReference>
<dbReference type="GO" id="GO:0005839">
    <property type="term" value="C:proteasome core complex"/>
    <property type="evidence" value="ECO:0007669"/>
    <property type="project" value="InterPro"/>
</dbReference>
<dbReference type="InterPro" id="IPR035206">
    <property type="entry name" value="Proteasome_beta2"/>
</dbReference>
<comment type="subunit">
    <text evidence="4">The 26S proteasome consists of a 20S proteasome core and two 19S regulatory subunits. The 20S proteasome core is composed of 28 subunits that are arranged in four stacked rings, resulting in a barrel-shaped structure. The two end rings are each formed by seven alpha subunits, and the two central rings are each formed by seven beta subunits. The catalytic chamber with the active sites is on the inside of the barrel.</text>
</comment>
<dbReference type="AlphaFoldDB" id="A0A1Y1WL03"/>
<dbReference type="InterPro" id="IPR018247">
    <property type="entry name" value="EF_Hand_1_Ca_BS"/>
</dbReference>
<evidence type="ECO:0000313" key="6">
    <source>
        <dbReference type="EMBL" id="ORX74260.1"/>
    </source>
</evidence>
<proteinExistence type="inferred from homology"/>
<keyword evidence="1 5" id="KW-0963">Cytoplasm</keyword>
<comment type="subunit">
    <text evidence="5">Component of the proteasome complex.</text>
</comment>
<comment type="subcellular location">
    <subcellularLocation>
        <location evidence="5">Cytoplasm</location>
    </subcellularLocation>
    <subcellularLocation>
        <location evidence="5">Nucleus</location>
    </subcellularLocation>
</comment>
<gene>
    <name evidence="6" type="ORF">DL89DRAFT_12570</name>
</gene>
<keyword evidence="3 5" id="KW-0539">Nucleus</keyword>
<dbReference type="Pfam" id="PF00227">
    <property type="entry name" value="Proteasome"/>
    <property type="match status" value="1"/>
</dbReference>
<comment type="caution">
    <text evidence="6">The sequence shown here is derived from an EMBL/GenBank/DDBJ whole genome shotgun (WGS) entry which is preliminary data.</text>
</comment>
<dbReference type="RefSeq" id="XP_040747471.1">
    <property type="nucleotide sequence ID" value="XM_040883268.1"/>
</dbReference>
<evidence type="ECO:0000256" key="4">
    <source>
        <dbReference type="ARBA" id="ARBA00026071"/>
    </source>
</evidence>
<evidence type="ECO:0000256" key="1">
    <source>
        <dbReference type="ARBA" id="ARBA00022490"/>
    </source>
</evidence>
<protein>
    <recommendedName>
        <fullName evidence="5">Proteasome subunit beta</fullName>
    </recommendedName>
</protein>
<dbReference type="InterPro" id="IPR001353">
    <property type="entry name" value="Proteasome_sua/b"/>
</dbReference>
<dbReference type="Gene3D" id="3.60.20.10">
    <property type="entry name" value="Glutamine Phosphoribosylpyrophosphate, subunit 1, domain 1"/>
    <property type="match status" value="1"/>
</dbReference>
<reference evidence="6 7" key="1">
    <citation type="submission" date="2016-07" db="EMBL/GenBank/DDBJ databases">
        <title>Pervasive Adenine N6-methylation of Active Genes in Fungi.</title>
        <authorList>
            <consortium name="DOE Joint Genome Institute"/>
            <person name="Mondo S.J."/>
            <person name="Dannebaum R.O."/>
            <person name="Kuo R.C."/>
            <person name="Labutti K."/>
            <person name="Haridas S."/>
            <person name="Kuo A."/>
            <person name="Salamov A."/>
            <person name="Ahrendt S.R."/>
            <person name="Lipzen A."/>
            <person name="Sullivan W."/>
            <person name="Andreopoulos W.B."/>
            <person name="Clum A."/>
            <person name="Lindquist E."/>
            <person name="Daum C."/>
            <person name="Ramamoorthy G.K."/>
            <person name="Gryganskyi A."/>
            <person name="Culley D."/>
            <person name="Magnuson J.K."/>
            <person name="James T.Y."/>
            <person name="O'Malley M.A."/>
            <person name="Stajich J.E."/>
            <person name="Spatafora J.W."/>
            <person name="Visel A."/>
            <person name="Grigoriev I.V."/>
        </authorList>
    </citation>
    <scope>NUCLEOTIDE SEQUENCE [LARGE SCALE GENOMIC DNA]</scope>
    <source>
        <strain evidence="6 7">ATCC 12442</strain>
    </source>
</reference>
<accession>A0A1Y1WL03</accession>
<dbReference type="Proteomes" id="UP000193922">
    <property type="component" value="Unassembled WGS sequence"/>
</dbReference>
<dbReference type="GO" id="GO:0010498">
    <property type="term" value="P:proteasomal protein catabolic process"/>
    <property type="evidence" value="ECO:0007669"/>
    <property type="project" value="InterPro"/>
</dbReference>
<dbReference type="PROSITE" id="PS00018">
    <property type="entry name" value="EF_HAND_1"/>
    <property type="match status" value="1"/>
</dbReference>
<dbReference type="GO" id="GO:0005634">
    <property type="term" value="C:nucleus"/>
    <property type="evidence" value="ECO:0007669"/>
    <property type="project" value="UniProtKB-SubCell"/>
</dbReference>
<dbReference type="STRING" id="61395.A0A1Y1WL03"/>
<keyword evidence="2 5" id="KW-0647">Proteasome</keyword>
<dbReference type="CDD" id="cd03758">
    <property type="entry name" value="proteasome_beta_type_2"/>
    <property type="match status" value="1"/>
</dbReference>
<evidence type="ECO:0000256" key="5">
    <source>
        <dbReference type="RuleBase" id="RU004203"/>
    </source>
</evidence>
<dbReference type="InterPro" id="IPR023333">
    <property type="entry name" value="Proteasome_suB-type"/>
</dbReference>
<dbReference type="PANTHER" id="PTHR32194:SF2">
    <property type="entry name" value="PROTEASOME SUBUNIT BETA TYPE-1"/>
    <property type="match status" value="1"/>
</dbReference>
<evidence type="ECO:0000256" key="2">
    <source>
        <dbReference type="ARBA" id="ARBA00022942"/>
    </source>
</evidence>
<dbReference type="GeneID" id="63799916"/>
<dbReference type="GO" id="GO:0005737">
    <property type="term" value="C:cytoplasm"/>
    <property type="evidence" value="ECO:0007669"/>
    <property type="project" value="UniProtKB-SubCell"/>
</dbReference>
<name>A0A1Y1WL03_9FUNG</name>
<organism evidence="6 7">
    <name type="scientific">Linderina pennispora</name>
    <dbReference type="NCBI Taxonomy" id="61395"/>
    <lineage>
        <taxon>Eukaryota</taxon>
        <taxon>Fungi</taxon>
        <taxon>Fungi incertae sedis</taxon>
        <taxon>Zoopagomycota</taxon>
        <taxon>Kickxellomycotina</taxon>
        <taxon>Kickxellomycetes</taxon>
        <taxon>Kickxellales</taxon>
        <taxon>Kickxellaceae</taxon>
        <taxon>Linderina</taxon>
    </lineage>
</organism>
<comment type="function">
    <text evidence="5">Component of the proteasome, a multicatalytic proteinase complex which is characterized by its ability to cleave peptides with Arg, Phe, Tyr, Leu, and Glu adjacent to the leaving group at neutral or slightly basic pH. The proteasome has an ATP-dependent proteolytic activity.</text>
</comment>
<dbReference type="FunFam" id="3.60.20.10:FF:000008">
    <property type="entry name" value="Proteasome subunit beta type-4"/>
    <property type="match status" value="1"/>
</dbReference>
<dbReference type="SUPFAM" id="SSF56235">
    <property type="entry name" value="N-terminal nucleophile aminohydrolases (Ntn hydrolases)"/>
    <property type="match status" value="1"/>
</dbReference>
<evidence type="ECO:0000313" key="7">
    <source>
        <dbReference type="Proteomes" id="UP000193922"/>
    </source>
</evidence>